<dbReference type="OrthoDB" id="10360957at2759"/>
<evidence type="ECO:0000313" key="3">
    <source>
        <dbReference type="RefSeq" id="XP_056850723.1"/>
    </source>
</evidence>
<evidence type="ECO:0000256" key="1">
    <source>
        <dbReference type="SAM" id="MobiDB-lite"/>
    </source>
</evidence>
<keyword evidence="2" id="KW-1185">Reference proteome</keyword>
<feature type="compositionally biased region" description="Pro residues" evidence="1">
    <location>
        <begin position="138"/>
        <end position="175"/>
    </location>
</feature>
<reference evidence="3" key="2">
    <citation type="submission" date="2025-08" db="UniProtKB">
        <authorList>
            <consortium name="RefSeq"/>
        </authorList>
    </citation>
    <scope>IDENTIFICATION</scope>
    <source>
        <tissue evidence="3">Leaf</tissue>
    </source>
</reference>
<evidence type="ECO:0000313" key="2">
    <source>
        <dbReference type="Proteomes" id="UP000504610"/>
    </source>
</evidence>
<name>A0A9W3CGM2_RAPSA</name>
<protein>
    <submittedName>
        <fullName evidence="3">Uncharacterized protein LOC130500045</fullName>
    </submittedName>
</protein>
<dbReference type="KEGG" id="rsz:130500045"/>
<gene>
    <name evidence="3" type="primary">LOC130500045</name>
</gene>
<dbReference type="GeneID" id="130500045"/>
<feature type="compositionally biased region" description="Polar residues" evidence="1">
    <location>
        <begin position="105"/>
        <end position="115"/>
    </location>
</feature>
<proteinExistence type="predicted"/>
<organism evidence="2 3">
    <name type="scientific">Raphanus sativus</name>
    <name type="common">Radish</name>
    <name type="synonym">Raphanus raphanistrum var. sativus</name>
    <dbReference type="NCBI Taxonomy" id="3726"/>
    <lineage>
        <taxon>Eukaryota</taxon>
        <taxon>Viridiplantae</taxon>
        <taxon>Streptophyta</taxon>
        <taxon>Embryophyta</taxon>
        <taxon>Tracheophyta</taxon>
        <taxon>Spermatophyta</taxon>
        <taxon>Magnoliopsida</taxon>
        <taxon>eudicotyledons</taxon>
        <taxon>Gunneridae</taxon>
        <taxon>Pentapetalae</taxon>
        <taxon>rosids</taxon>
        <taxon>malvids</taxon>
        <taxon>Brassicales</taxon>
        <taxon>Brassicaceae</taxon>
        <taxon>Brassiceae</taxon>
        <taxon>Raphanus</taxon>
    </lineage>
</organism>
<dbReference type="AlphaFoldDB" id="A0A9W3CGM2"/>
<dbReference type="RefSeq" id="XP_056850723.1">
    <property type="nucleotide sequence ID" value="XM_056994743.1"/>
</dbReference>
<dbReference type="Proteomes" id="UP000504610">
    <property type="component" value="Chromosome 9"/>
</dbReference>
<reference evidence="2" key="1">
    <citation type="journal article" date="2019" name="Database">
        <title>The radish genome database (RadishGD): an integrated information resource for radish genomics.</title>
        <authorList>
            <person name="Yu H.J."/>
            <person name="Baek S."/>
            <person name="Lee Y.J."/>
            <person name="Cho A."/>
            <person name="Mun J.H."/>
        </authorList>
    </citation>
    <scope>NUCLEOTIDE SEQUENCE [LARGE SCALE GENOMIC DNA]</scope>
    <source>
        <strain evidence="2">cv. WK10039</strain>
    </source>
</reference>
<sequence length="331" mass="37608">MSGWFVDVVKTKKLKGEKTPTRTWPLRMRTQTRWYEEEESMSLFNAREQEKGEWTKALDMREQDGDAENKMKALDMRITALEAYVEKKENIPTYGNIFFGGQYDPSSSSSGTATDQDFVPENQFHGRSPRTTFQQSMPFPPSFIPPPPPYVTPPQHPQLPPQPQPPLPDAVPPPLAGATPSPAAAPGCLHPDLMVPSDAPYAKFTVEDLLQMPDREGLRRTIALHDPFQTIKSYFPEANPNWSLILEYILRTWFKYFAQGKNGFNEKAMLLLKNNVSDCQEKWKYHGDAAKPTFISLKAEEEGEPPSLARLYKKTHQNVDIRGCSGRKDPH</sequence>
<feature type="region of interest" description="Disordered" evidence="1">
    <location>
        <begin position="105"/>
        <end position="183"/>
    </location>
</feature>
<accession>A0A9W3CGM2</accession>